<dbReference type="OrthoDB" id="621744at2759"/>
<dbReference type="EMBL" id="CM029043">
    <property type="protein sequence ID" value="KAG2609349.1"/>
    <property type="molecule type" value="Genomic_DNA"/>
</dbReference>
<evidence type="ECO:0000313" key="3">
    <source>
        <dbReference type="Proteomes" id="UP000823388"/>
    </source>
</evidence>
<dbReference type="InterPro" id="IPR005174">
    <property type="entry name" value="KIB1-4_b-propeller"/>
</dbReference>
<dbReference type="InterPro" id="IPR036047">
    <property type="entry name" value="F-box-like_dom_sf"/>
</dbReference>
<accession>A0A8T0TN76</accession>
<dbReference type="Proteomes" id="UP000823388">
    <property type="component" value="Chromosome 4K"/>
</dbReference>
<evidence type="ECO:0000313" key="2">
    <source>
        <dbReference type="EMBL" id="KAG2609349.1"/>
    </source>
</evidence>
<gene>
    <name evidence="2" type="ORF">PVAP13_4KG030600</name>
</gene>
<keyword evidence="3" id="KW-1185">Reference proteome</keyword>
<comment type="caution">
    <text evidence="2">The sequence shown here is derived from an EMBL/GenBank/DDBJ whole genome shotgun (WGS) entry which is preliminary data.</text>
</comment>
<dbReference type="SUPFAM" id="SSF81383">
    <property type="entry name" value="F-box domain"/>
    <property type="match status" value="1"/>
</dbReference>
<protein>
    <recommendedName>
        <fullName evidence="1">KIB1-4 beta-propeller domain-containing protein</fullName>
    </recommendedName>
</protein>
<organism evidence="2 3">
    <name type="scientific">Panicum virgatum</name>
    <name type="common">Blackwell switchgrass</name>
    <dbReference type="NCBI Taxonomy" id="38727"/>
    <lineage>
        <taxon>Eukaryota</taxon>
        <taxon>Viridiplantae</taxon>
        <taxon>Streptophyta</taxon>
        <taxon>Embryophyta</taxon>
        <taxon>Tracheophyta</taxon>
        <taxon>Spermatophyta</taxon>
        <taxon>Magnoliopsida</taxon>
        <taxon>Liliopsida</taxon>
        <taxon>Poales</taxon>
        <taxon>Poaceae</taxon>
        <taxon>PACMAD clade</taxon>
        <taxon>Panicoideae</taxon>
        <taxon>Panicodae</taxon>
        <taxon>Paniceae</taxon>
        <taxon>Panicinae</taxon>
        <taxon>Panicum</taxon>
        <taxon>Panicum sect. Hiantes</taxon>
    </lineage>
</organism>
<name>A0A8T0TN76_PANVG</name>
<proteinExistence type="predicted"/>
<dbReference type="PANTHER" id="PTHR33110">
    <property type="entry name" value="F-BOX/KELCH-REPEAT PROTEIN-RELATED"/>
    <property type="match status" value="1"/>
</dbReference>
<dbReference type="Pfam" id="PF03478">
    <property type="entry name" value="Beta-prop_KIB1-4"/>
    <property type="match status" value="1"/>
</dbReference>
<sequence>MAATQPSYWSDLHPELLGLVLGRLPSLADRVRLRAVCQTWRYNARLQLLPPPLPWLALLDGTFLSIPGGEIHRMPIPDDARYHGSIDNWLLLMQNDGSFSLVNPFSKTMLQLPKLATIWHQLRNADTGNPFFYKLVTPSSLDLSPDSLVAALIMDKHSNITLSICQPPVPNNTLRKYDDEHACDVVFFNGKLYAFISRKLFLVEIAGNHKCKPKISSMRCVIDTIKLSDIAQRSRSSTENYCFELRYYLVESGGRLLLVVRQVGVPFPLPEHSLGEHKRRTIWFNVFEADLTANSCHKWRRVSSLAGQALFVGTYSKSLPATECGSAQEDCIYFTCDYAWEYPDPDPLRDSVF</sequence>
<reference evidence="2" key="1">
    <citation type="submission" date="2020-05" db="EMBL/GenBank/DDBJ databases">
        <title>WGS assembly of Panicum virgatum.</title>
        <authorList>
            <person name="Lovell J.T."/>
            <person name="Jenkins J."/>
            <person name="Shu S."/>
            <person name="Juenger T.E."/>
            <person name="Schmutz J."/>
        </authorList>
    </citation>
    <scope>NUCLEOTIDE SEQUENCE</scope>
    <source>
        <strain evidence="2">AP13</strain>
    </source>
</reference>
<feature type="domain" description="KIB1-4 beta-propeller" evidence="1">
    <location>
        <begin position="63"/>
        <end position="341"/>
    </location>
</feature>
<dbReference type="PANTHER" id="PTHR33110:SF36">
    <property type="entry name" value="OS06G0148600 PROTEIN"/>
    <property type="match status" value="1"/>
</dbReference>
<evidence type="ECO:0000259" key="1">
    <source>
        <dbReference type="Pfam" id="PF03478"/>
    </source>
</evidence>
<dbReference type="Gene3D" id="1.20.1280.50">
    <property type="match status" value="1"/>
</dbReference>
<dbReference type="AlphaFoldDB" id="A0A8T0TN76"/>